<proteinExistence type="predicted"/>
<evidence type="ECO:0000313" key="2">
    <source>
        <dbReference type="Proteomes" id="UP000814140"/>
    </source>
</evidence>
<gene>
    <name evidence="1" type="ORF">BV25DRAFT_1838889</name>
</gene>
<reference evidence="1" key="2">
    <citation type="journal article" date="2022" name="New Phytol.">
        <title>Evolutionary transition to the ectomycorrhizal habit in the genomes of a hyperdiverse lineage of mushroom-forming fungi.</title>
        <authorList>
            <person name="Looney B."/>
            <person name="Miyauchi S."/>
            <person name="Morin E."/>
            <person name="Drula E."/>
            <person name="Courty P.E."/>
            <person name="Kohler A."/>
            <person name="Kuo A."/>
            <person name="LaButti K."/>
            <person name="Pangilinan J."/>
            <person name="Lipzen A."/>
            <person name="Riley R."/>
            <person name="Andreopoulos W."/>
            <person name="He G."/>
            <person name="Johnson J."/>
            <person name="Nolan M."/>
            <person name="Tritt A."/>
            <person name="Barry K.W."/>
            <person name="Grigoriev I.V."/>
            <person name="Nagy L.G."/>
            <person name="Hibbett D."/>
            <person name="Henrissat B."/>
            <person name="Matheny P.B."/>
            <person name="Labbe J."/>
            <person name="Martin F.M."/>
        </authorList>
    </citation>
    <scope>NUCLEOTIDE SEQUENCE</scope>
    <source>
        <strain evidence="1">HHB10654</strain>
    </source>
</reference>
<dbReference type="Proteomes" id="UP000814140">
    <property type="component" value="Unassembled WGS sequence"/>
</dbReference>
<dbReference type="EMBL" id="MU277211">
    <property type="protein sequence ID" value="KAI0061741.1"/>
    <property type="molecule type" value="Genomic_DNA"/>
</dbReference>
<sequence length="438" mass="48519">MSQAAGHSQSDSSSVNMSSSISEVLKPLRDSIVDKPPYVSGTLPLPAECFSLFYKKDSAWSHIDLANATPEQMQELSSACEPASFGLKQENVLDETYRKAGKLDSQAFVTPVVPERTSLTNIVREYLLEGKKSSLALSMELYKLNVYDKGSFFKAHVDTPRNANMFGSLVLVFPTPHDGGSLLLRARGEEWAFDSAKALAEAPAPSIGFVAFFSDVEHEVSHVTNGHRVTLTFNLYLTSKPAKSISHVVPANELLFKSEFQKLLDSPTFLPNGGALGFGLRHAYPVKQPLEPLYNLLKGSDAVVLRISRELSLEAVLYLVYTSKPVESWQGWCTGMLGHVLDVDGFREGENLEQMLQQEGGIILRRGHTDRADEHVEWVTKRTSLSRDKQTYLAHGNEPSLEYAYGDVSLVVRIGKYGDRSNPLEPAERDDSMDEDDE</sequence>
<protein>
    <submittedName>
        <fullName evidence="1">Uncharacterized protein</fullName>
    </submittedName>
</protein>
<accession>A0ACB8T0X0</accession>
<comment type="caution">
    <text evidence="1">The sequence shown here is derived from an EMBL/GenBank/DDBJ whole genome shotgun (WGS) entry which is preliminary data.</text>
</comment>
<reference evidence="1" key="1">
    <citation type="submission" date="2021-03" db="EMBL/GenBank/DDBJ databases">
        <authorList>
            <consortium name="DOE Joint Genome Institute"/>
            <person name="Ahrendt S."/>
            <person name="Looney B.P."/>
            <person name="Miyauchi S."/>
            <person name="Morin E."/>
            <person name="Drula E."/>
            <person name="Courty P.E."/>
            <person name="Chicoki N."/>
            <person name="Fauchery L."/>
            <person name="Kohler A."/>
            <person name="Kuo A."/>
            <person name="Labutti K."/>
            <person name="Pangilinan J."/>
            <person name="Lipzen A."/>
            <person name="Riley R."/>
            <person name="Andreopoulos W."/>
            <person name="He G."/>
            <person name="Johnson J."/>
            <person name="Barry K.W."/>
            <person name="Grigoriev I.V."/>
            <person name="Nagy L."/>
            <person name="Hibbett D."/>
            <person name="Henrissat B."/>
            <person name="Matheny P.B."/>
            <person name="Labbe J."/>
            <person name="Martin F."/>
        </authorList>
    </citation>
    <scope>NUCLEOTIDE SEQUENCE</scope>
    <source>
        <strain evidence="1">HHB10654</strain>
    </source>
</reference>
<organism evidence="1 2">
    <name type="scientific">Artomyces pyxidatus</name>
    <dbReference type="NCBI Taxonomy" id="48021"/>
    <lineage>
        <taxon>Eukaryota</taxon>
        <taxon>Fungi</taxon>
        <taxon>Dikarya</taxon>
        <taxon>Basidiomycota</taxon>
        <taxon>Agaricomycotina</taxon>
        <taxon>Agaricomycetes</taxon>
        <taxon>Russulales</taxon>
        <taxon>Auriscalpiaceae</taxon>
        <taxon>Artomyces</taxon>
    </lineage>
</organism>
<keyword evidence="2" id="KW-1185">Reference proteome</keyword>
<evidence type="ECO:0000313" key="1">
    <source>
        <dbReference type="EMBL" id="KAI0061741.1"/>
    </source>
</evidence>
<name>A0ACB8T0X0_9AGAM</name>